<dbReference type="InterPro" id="IPR009053">
    <property type="entry name" value="Prefoldin"/>
</dbReference>
<dbReference type="GO" id="GO:0016272">
    <property type="term" value="C:prefoldin complex"/>
    <property type="evidence" value="ECO:0007669"/>
    <property type="project" value="InterPro"/>
</dbReference>
<dbReference type="GO" id="GO:0006457">
    <property type="term" value="P:protein folding"/>
    <property type="evidence" value="ECO:0007669"/>
    <property type="project" value="InterPro"/>
</dbReference>
<name>A0AAV5A644_9AGAM</name>
<comment type="caution">
    <text evidence="4">The sequence shown here is derived from an EMBL/GenBank/DDBJ whole genome shotgun (WGS) entry which is preliminary data.</text>
</comment>
<organism evidence="4 5">
    <name type="scientific">Clathrus columnatus</name>
    <dbReference type="NCBI Taxonomy" id="1419009"/>
    <lineage>
        <taxon>Eukaryota</taxon>
        <taxon>Fungi</taxon>
        <taxon>Dikarya</taxon>
        <taxon>Basidiomycota</taxon>
        <taxon>Agaricomycotina</taxon>
        <taxon>Agaricomycetes</taxon>
        <taxon>Phallomycetidae</taxon>
        <taxon>Phallales</taxon>
        <taxon>Clathraceae</taxon>
        <taxon>Clathrus</taxon>
    </lineage>
</organism>
<dbReference type="PANTHER" id="PTHR21431">
    <property type="entry name" value="PREFOLDIN SUBUNIT 6"/>
    <property type="match status" value="1"/>
</dbReference>
<dbReference type="Gene3D" id="1.10.287.370">
    <property type="match status" value="1"/>
</dbReference>
<dbReference type="Proteomes" id="UP001050691">
    <property type="component" value="Unassembled WGS sequence"/>
</dbReference>
<evidence type="ECO:0000313" key="5">
    <source>
        <dbReference type="Proteomes" id="UP001050691"/>
    </source>
</evidence>
<comment type="similarity">
    <text evidence="1">Belongs to the prefoldin subunit beta family.</text>
</comment>
<dbReference type="EMBL" id="BPWL01000003">
    <property type="protein sequence ID" value="GJJ08967.1"/>
    <property type="molecule type" value="Genomic_DNA"/>
</dbReference>
<evidence type="ECO:0000313" key="4">
    <source>
        <dbReference type="EMBL" id="GJJ08967.1"/>
    </source>
</evidence>
<reference evidence="4" key="1">
    <citation type="submission" date="2021-10" db="EMBL/GenBank/DDBJ databases">
        <title>De novo Genome Assembly of Clathrus columnatus (Basidiomycota, Fungi) Using Illumina and Nanopore Sequence Data.</title>
        <authorList>
            <person name="Ogiso-Tanaka E."/>
            <person name="Itagaki H."/>
            <person name="Hosoya T."/>
            <person name="Hosaka K."/>
        </authorList>
    </citation>
    <scope>NUCLEOTIDE SEQUENCE</scope>
    <source>
        <strain evidence="4">MO-923</strain>
    </source>
</reference>
<dbReference type="SUPFAM" id="SSF46579">
    <property type="entry name" value="Prefoldin"/>
    <property type="match status" value="1"/>
</dbReference>
<dbReference type="GO" id="GO:0051082">
    <property type="term" value="F:unfolded protein binding"/>
    <property type="evidence" value="ECO:0007669"/>
    <property type="project" value="InterPro"/>
</dbReference>
<keyword evidence="5" id="KW-1185">Reference proteome</keyword>
<feature type="coiled-coil region" evidence="3">
    <location>
        <begin position="5"/>
        <end position="49"/>
    </location>
</feature>
<protein>
    <recommendedName>
        <fullName evidence="6">Prefoldin subunit 6</fullName>
    </recommendedName>
</protein>
<evidence type="ECO:0008006" key="6">
    <source>
        <dbReference type="Google" id="ProtNLM"/>
    </source>
</evidence>
<dbReference type="PANTHER" id="PTHR21431:SF0">
    <property type="entry name" value="PREFOLDIN SUBUNIT 6"/>
    <property type="match status" value="1"/>
</dbReference>
<dbReference type="GO" id="GO:0051087">
    <property type="term" value="F:protein-folding chaperone binding"/>
    <property type="evidence" value="ECO:0007669"/>
    <property type="project" value="TreeGrafter"/>
</dbReference>
<keyword evidence="2" id="KW-0143">Chaperone</keyword>
<keyword evidence="3" id="KW-0175">Coiled coil</keyword>
<dbReference type="GO" id="GO:0051131">
    <property type="term" value="P:chaperone-mediated protein complex assembly"/>
    <property type="evidence" value="ECO:0007669"/>
    <property type="project" value="TreeGrafter"/>
</dbReference>
<dbReference type="InterPro" id="IPR002777">
    <property type="entry name" value="PFD_beta-like"/>
</dbReference>
<gene>
    <name evidence="4" type="ORF">Clacol_003188</name>
</gene>
<dbReference type="Pfam" id="PF01920">
    <property type="entry name" value="Prefoldin_2"/>
    <property type="match status" value="1"/>
</dbReference>
<sequence length="133" mass="15189">MSLSATDAQNKVQSLSTEYQQLEVELSNAVEARQKLDAQLKENELVKKEFQVLKPENIVYKLIGPVLMKQDQAEAKSNVETRLEFIRGEIKRVEAQIEDLTAKSDKKKNEIVSIQTAFQQQQEQQQQKTAVKA</sequence>
<dbReference type="FunFam" id="1.10.287.370:FF:000003">
    <property type="entry name" value="Prefoldin subunit 6"/>
    <property type="match status" value="1"/>
</dbReference>
<accession>A0AAV5A644</accession>
<evidence type="ECO:0000256" key="2">
    <source>
        <dbReference type="ARBA" id="ARBA00023186"/>
    </source>
</evidence>
<dbReference type="GO" id="GO:0005737">
    <property type="term" value="C:cytoplasm"/>
    <property type="evidence" value="ECO:0007669"/>
    <property type="project" value="TreeGrafter"/>
</dbReference>
<proteinExistence type="inferred from homology"/>
<evidence type="ECO:0000256" key="3">
    <source>
        <dbReference type="SAM" id="Coils"/>
    </source>
</evidence>
<dbReference type="CDD" id="cd23161">
    <property type="entry name" value="Prefoldin_6"/>
    <property type="match status" value="1"/>
</dbReference>
<dbReference type="AlphaFoldDB" id="A0AAV5A644"/>
<evidence type="ECO:0000256" key="1">
    <source>
        <dbReference type="ARBA" id="ARBA00008045"/>
    </source>
</evidence>
<feature type="coiled-coil region" evidence="3">
    <location>
        <begin position="76"/>
        <end position="110"/>
    </location>
</feature>